<evidence type="ECO:0000313" key="3">
    <source>
        <dbReference type="Proteomes" id="UP001152049"/>
    </source>
</evidence>
<organism evidence="2 3">
    <name type="scientific">Fusarium torreyae</name>
    <dbReference type="NCBI Taxonomy" id="1237075"/>
    <lineage>
        <taxon>Eukaryota</taxon>
        <taxon>Fungi</taxon>
        <taxon>Dikarya</taxon>
        <taxon>Ascomycota</taxon>
        <taxon>Pezizomycotina</taxon>
        <taxon>Sordariomycetes</taxon>
        <taxon>Hypocreomycetidae</taxon>
        <taxon>Hypocreales</taxon>
        <taxon>Nectriaceae</taxon>
        <taxon>Fusarium</taxon>
    </lineage>
</organism>
<dbReference type="EMBL" id="JAOQAZ010000002">
    <property type="protein sequence ID" value="KAJ4269993.1"/>
    <property type="molecule type" value="Genomic_DNA"/>
</dbReference>
<proteinExistence type="predicted"/>
<protein>
    <submittedName>
        <fullName evidence="2">Uncharacterized protein</fullName>
    </submittedName>
</protein>
<dbReference type="AlphaFoldDB" id="A0A9W8SEW7"/>
<name>A0A9W8SEW7_9HYPO</name>
<dbReference type="Proteomes" id="UP001152049">
    <property type="component" value="Unassembled WGS sequence"/>
</dbReference>
<keyword evidence="3" id="KW-1185">Reference proteome</keyword>
<gene>
    <name evidence="2" type="ORF">NW762_001666</name>
</gene>
<evidence type="ECO:0000313" key="2">
    <source>
        <dbReference type="EMBL" id="KAJ4269993.1"/>
    </source>
</evidence>
<evidence type="ECO:0000256" key="1">
    <source>
        <dbReference type="SAM" id="MobiDB-lite"/>
    </source>
</evidence>
<dbReference type="OrthoDB" id="5151375at2759"/>
<feature type="compositionally biased region" description="Polar residues" evidence="1">
    <location>
        <begin position="197"/>
        <end position="206"/>
    </location>
</feature>
<accession>A0A9W8SEW7</accession>
<sequence>MDSASMIIENVRNVVGFTGMRDFIDLGKIRQSRLEQKLSAASKNLSIKNMASIYMAWLFQQISCLDRHSLSQVVEQWVAYVDTWGLECTEAITMWSLAQTSKSNRVEGAMSWKSERLKREMKSLRRELELQFLKVRDGGRRSSEADDFGCYNDPECLTQPELHAPMFTWPNPKDMVYNSKHGKARKWDEYQEDNDESSGPTWTLENWPTRDIPFPSIESAGDEECEEWDVLSDIESEGTMEETAEEPSPKRQKLDVEDSIKAALELLENPPQTPDLRTPTPFRLYEPLTPASIDSSPPSLVFNGSSVHKSSHVDSLWPDEAIVTSSFFGYNAEVERCQTSLSSAPSLFDDLAWYC</sequence>
<feature type="region of interest" description="Disordered" evidence="1">
    <location>
        <begin position="188"/>
        <end position="209"/>
    </location>
</feature>
<comment type="caution">
    <text evidence="2">The sequence shown here is derived from an EMBL/GenBank/DDBJ whole genome shotgun (WGS) entry which is preliminary data.</text>
</comment>
<reference evidence="2" key="1">
    <citation type="submission" date="2022-09" db="EMBL/GenBank/DDBJ databases">
        <title>Fusarium specimens isolated from Avocado Roots.</title>
        <authorList>
            <person name="Stajich J."/>
            <person name="Roper C."/>
            <person name="Heimlech-Rivalta G."/>
        </authorList>
    </citation>
    <scope>NUCLEOTIDE SEQUENCE</scope>
    <source>
        <strain evidence="2">CF00136</strain>
    </source>
</reference>